<keyword evidence="5 11" id="KW-0812">Transmembrane</keyword>
<dbReference type="AlphaFoldDB" id="A0A836ID69"/>
<dbReference type="GO" id="GO:0008374">
    <property type="term" value="F:O-acyltransferase activity"/>
    <property type="evidence" value="ECO:0007669"/>
    <property type="project" value="InterPro"/>
</dbReference>
<dbReference type="GO" id="GO:0005789">
    <property type="term" value="C:endoplasmic reticulum membrane"/>
    <property type="evidence" value="ECO:0007669"/>
    <property type="project" value="UniProtKB-SubCell"/>
</dbReference>
<evidence type="ECO:0000256" key="5">
    <source>
        <dbReference type="ARBA" id="ARBA00022692"/>
    </source>
</evidence>
<comment type="caution">
    <text evidence="12">The sequence shown here is derived from an EMBL/GenBank/DDBJ whole genome shotgun (WGS) entry which is preliminary data.</text>
</comment>
<evidence type="ECO:0000256" key="9">
    <source>
        <dbReference type="ARBA" id="ARBA00023136"/>
    </source>
</evidence>
<dbReference type="Pfam" id="PF03982">
    <property type="entry name" value="DAGAT"/>
    <property type="match status" value="1"/>
</dbReference>
<dbReference type="EC" id="2.3.1.-" evidence="11"/>
<keyword evidence="9 11" id="KW-0472">Membrane</keyword>
<keyword evidence="8" id="KW-0443">Lipid metabolism</keyword>
<comment type="similarity">
    <text evidence="2 11">Belongs to the diacylglycerol acyltransferase family.</text>
</comment>
<reference evidence="12 13" key="1">
    <citation type="submission" date="2021-02" db="EMBL/GenBank/DDBJ databases">
        <title>Porcisia hertigi Genome sequencing and assembly.</title>
        <authorList>
            <person name="Almutairi H."/>
            <person name="Gatherer D."/>
        </authorList>
    </citation>
    <scope>NUCLEOTIDE SEQUENCE [LARGE SCALE GENOMIC DNA]</scope>
    <source>
        <strain evidence="12 13">C119</strain>
    </source>
</reference>
<sequence length="488" mass="54480">MSRFAIPSEWVKDLVAGGSLAVGYTVQLSVAYLICTVVKQYVPNQVGIILTYLPICFALTALTLTLSVVPYVMNVRVPSFVVEMRVTVVTWLLYSIFAVGDATLLLPAVQLPWPMTLFISCSTPVMVFGGDFKEVRLVVRFTVYAMIGYLTYERCTLYPALSPSWAMARALGVHALDCALLGVWLWYIPLYRGSPSCTGSQRSVRFTEFARKYLVPDVARFFSFRVIVDDPAVQLRDDTSQYVFSFHPHGVFPGTALFAALTEEWARKVGVHPRHYVSTHVAGSAFIVPLLRDLLLVLGAQSVGRRSLEASLKRGNSVVIVTGGRAEMMHTQLSVQRMTLITQHTGFVRLAIALRVPLVPLLCFGENNVLGLLQFPRIQRVWRQWGFPFLMMPFGRFGLPVPFRTPLTLVVGPPLAIPEGADENNPEDVRRLSEAYFKSLKELFYRRRAEAGYADMELVLLNEVEEAQRSKQAREAAAVESSKTTKAA</sequence>
<dbReference type="OrthoDB" id="264532at2759"/>
<proteinExistence type="inferred from homology"/>
<evidence type="ECO:0000256" key="7">
    <source>
        <dbReference type="ARBA" id="ARBA00022989"/>
    </source>
</evidence>
<evidence type="ECO:0000313" key="13">
    <source>
        <dbReference type="Proteomes" id="UP000674318"/>
    </source>
</evidence>
<evidence type="ECO:0000256" key="4">
    <source>
        <dbReference type="ARBA" id="ARBA00022679"/>
    </source>
</evidence>
<evidence type="ECO:0000256" key="2">
    <source>
        <dbReference type="ARBA" id="ARBA00005420"/>
    </source>
</evidence>
<feature type="transmembrane region" description="Helical" evidence="11">
    <location>
        <begin position="48"/>
        <end position="72"/>
    </location>
</feature>
<evidence type="ECO:0000256" key="1">
    <source>
        <dbReference type="ARBA" id="ARBA00004477"/>
    </source>
</evidence>
<dbReference type="PANTHER" id="PTHR12317">
    <property type="entry name" value="DIACYLGLYCEROL O-ACYLTRANSFERASE"/>
    <property type="match status" value="1"/>
</dbReference>
<dbReference type="CDD" id="cd07987">
    <property type="entry name" value="LPLAT_MGAT-like"/>
    <property type="match status" value="1"/>
</dbReference>
<evidence type="ECO:0000256" key="11">
    <source>
        <dbReference type="RuleBase" id="RU367023"/>
    </source>
</evidence>
<dbReference type="RefSeq" id="XP_067756133.1">
    <property type="nucleotide sequence ID" value="XM_067899343.1"/>
</dbReference>
<accession>A0A836ID69</accession>
<comment type="subcellular location">
    <subcellularLocation>
        <location evidence="1 11">Endoplasmic reticulum membrane</location>
        <topology evidence="1 11">Multi-pass membrane protein</topology>
    </subcellularLocation>
</comment>
<keyword evidence="6 11" id="KW-0256">Endoplasmic reticulum</keyword>
<gene>
    <name evidence="12" type="ORF">JKF63_03339</name>
</gene>
<keyword evidence="13" id="KW-1185">Reference proteome</keyword>
<feature type="transmembrane region" description="Helical" evidence="11">
    <location>
        <begin position="164"/>
        <end position="187"/>
    </location>
</feature>
<dbReference type="Proteomes" id="UP000674318">
    <property type="component" value="Unassembled WGS sequence"/>
</dbReference>
<keyword evidence="3" id="KW-0444">Lipid biosynthesis</keyword>
<keyword evidence="10" id="KW-0012">Acyltransferase</keyword>
<protein>
    <recommendedName>
        <fullName evidence="11">Acyltransferase</fullName>
        <ecNumber evidence="11">2.3.1.-</ecNumber>
    </recommendedName>
</protein>
<evidence type="ECO:0000256" key="6">
    <source>
        <dbReference type="ARBA" id="ARBA00022824"/>
    </source>
</evidence>
<keyword evidence="4 11" id="KW-0808">Transferase</keyword>
<evidence type="ECO:0000256" key="8">
    <source>
        <dbReference type="ARBA" id="ARBA00023098"/>
    </source>
</evidence>
<dbReference type="KEGG" id="phet:94289420"/>
<evidence type="ECO:0000256" key="10">
    <source>
        <dbReference type="ARBA" id="ARBA00023315"/>
    </source>
</evidence>
<dbReference type="PANTHER" id="PTHR12317:SF34">
    <property type="entry name" value="ACYLTRANSFERASE"/>
    <property type="match status" value="1"/>
</dbReference>
<feature type="transmembrane region" description="Helical" evidence="11">
    <location>
        <begin position="84"/>
        <end position="105"/>
    </location>
</feature>
<evidence type="ECO:0000313" key="12">
    <source>
        <dbReference type="EMBL" id="KAG5501510.1"/>
    </source>
</evidence>
<evidence type="ECO:0000256" key="3">
    <source>
        <dbReference type="ARBA" id="ARBA00022516"/>
    </source>
</evidence>
<keyword evidence="7 11" id="KW-1133">Transmembrane helix</keyword>
<dbReference type="EMBL" id="JAFJZO010000027">
    <property type="protein sequence ID" value="KAG5501510.1"/>
    <property type="molecule type" value="Genomic_DNA"/>
</dbReference>
<dbReference type="GeneID" id="94289420"/>
<dbReference type="InterPro" id="IPR007130">
    <property type="entry name" value="DAGAT"/>
</dbReference>
<dbReference type="GO" id="GO:0006629">
    <property type="term" value="P:lipid metabolic process"/>
    <property type="evidence" value="ECO:0007669"/>
    <property type="project" value="UniProtKB-KW"/>
</dbReference>
<name>A0A836ID69_9TRYP</name>
<organism evidence="12 13">
    <name type="scientific">Porcisia hertigi</name>
    <dbReference type="NCBI Taxonomy" id="2761500"/>
    <lineage>
        <taxon>Eukaryota</taxon>
        <taxon>Discoba</taxon>
        <taxon>Euglenozoa</taxon>
        <taxon>Kinetoplastea</taxon>
        <taxon>Metakinetoplastina</taxon>
        <taxon>Trypanosomatida</taxon>
        <taxon>Trypanosomatidae</taxon>
        <taxon>Leishmaniinae</taxon>
        <taxon>Porcisia</taxon>
    </lineage>
</organism>
<feature type="transmembrane region" description="Helical" evidence="11">
    <location>
        <begin position="21"/>
        <end position="42"/>
    </location>
</feature>